<evidence type="ECO:0000313" key="2">
    <source>
        <dbReference type="Proteomes" id="UP000636800"/>
    </source>
</evidence>
<keyword evidence="2" id="KW-1185">Reference proteome</keyword>
<sequence>MEGRKRRTSAPEIQKEDLDRVGRRRVRSHGVAASSLEIATEPCDVVSCSSQIAGLEHSFFGGLVLSLLERERFR</sequence>
<dbReference type="OrthoDB" id="723802at2759"/>
<reference evidence="1 2" key="1">
    <citation type="journal article" date="2020" name="Nat. Food">
        <title>A phased Vanilla planifolia genome enables genetic improvement of flavour and production.</title>
        <authorList>
            <person name="Hasing T."/>
            <person name="Tang H."/>
            <person name="Brym M."/>
            <person name="Khazi F."/>
            <person name="Huang T."/>
            <person name="Chambers A.H."/>
        </authorList>
    </citation>
    <scope>NUCLEOTIDE SEQUENCE [LARGE SCALE GENOMIC DNA]</scope>
    <source>
        <tissue evidence="1">Leaf</tissue>
    </source>
</reference>
<comment type="caution">
    <text evidence="1">The sequence shown here is derived from an EMBL/GenBank/DDBJ whole genome shotgun (WGS) entry which is preliminary data.</text>
</comment>
<protein>
    <submittedName>
        <fullName evidence="1">Uncharacterized protein</fullName>
    </submittedName>
</protein>
<gene>
    <name evidence="1" type="ORF">HPP92_024869</name>
</gene>
<dbReference type="AlphaFoldDB" id="A0A835PSY8"/>
<evidence type="ECO:0000313" key="1">
    <source>
        <dbReference type="EMBL" id="KAG0455577.1"/>
    </source>
</evidence>
<accession>A0A835PSY8</accession>
<dbReference type="Proteomes" id="UP000636800">
    <property type="component" value="Chromosome 13"/>
</dbReference>
<name>A0A835PSY8_VANPL</name>
<proteinExistence type="predicted"/>
<organism evidence="1 2">
    <name type="scientific">Vanilla planifolia</name>
    <name type="common">Vanilla</name>
    <dbReference type="NCBI Taxonomy" id="51239"/>
    <lineage>
        <taxon>Eukaryota</taxon>
        <taxon>Viridiplantae</taxon>
        <taxon>Streptophyta</taxon>
        <taxon>Embryophyta</taxon>
        <taxon>Tracheophyta</taxon>
        <taxon>Spermatophyta</taxon>
        <taxon>Magnoliopsida</taxon>
        <taxon>Liliopsida</taxon>
        <taxon>Asparagales</taxon>
        <taxon>Orchidaceae</taxon>
        <taxon>Vanilloideae</taxon>
        <taxon>Vanilleae</taxon>
        <taxon>Vanilla</taxon>
    </lineage>
</organism>
<dbReference type="EMBL" id="JADCNL010000013">
    <property type="protein sequence ID" value="KAG0455577.1"/>
    <property type="molecule type" value="Genomic_DNA"/>
</dbReference>